<dbReference type="EMBL" id="VFIY01000013">
    <property type="protein sequence ID" value="TPD59531.1"/>
    <property type="molecule type" value="Genomic_DNA"/>
</dbReference>
<organism evidence="1 2">
    <name type="scientific">Emcibacter nanhaiensis</name>
    <dbReference type="NCBI Taxonomy" id="1505037"/>
    <lineage>
        <taxon>Bacteria</taxon>
        <taxon>Pseudomonadati</taxon>
        <taxon>Pseudomonadota</taxon>
        <taxon>Alphaproteobacteria</taxon>
        <taxon>Emcibacterales</taxon>
        <taxon>Emcibacteraceae</taxon>
        <taxon>Emcibacter</taxon>
    </lineage>
</organism>
<dbReference type="RefSeq" id="WP_139940907.1">
    <property type="nucleotide sequence ID" value="NZ_JBHSYP010000014.1"/>
</dbReference>
<proteinExistence type="predicted"/>
<comment type="caution">
    <text evidence="1">The sequence shown here is derived from an EMBL/GenBank/DDBJ whole genome shotgun (WGS) entry which is preliminary data.</text>
</comment>
<gene>
    <name evidence="1" type="ORF">FIV46_10620</name>
</gene>
<dbReference type="Proteomes" id="UP000319148">
    <property type="component" value="Unassembled WGS sequence"/>
</dbReference>
<protein>
    <submittedName>
        <fullName evidence="1">Uncharacterized protein</fullName>
    </submittedName>
</protein>
<accession>A0A501PHN1</accession>
<sequence>MTDEKIILRLARKDLLTSEWLSVNQTMVICLLGAASILSAELKSLELKAEPMVNVQALIPESVQSPHSMCKQLNASLFASPTNEDKVGGAYVATNIMAIQAIRSKSAAAGKGECVRSRPLTVKPSYNRK</sequence>
<evidence type="ECO:0000313" key="2">
    <source>
        <dbReference type="Proteomes" id="UP000319148"/>
    </source>
</evidence>
<evidence type="ECO:0000313" key="1">
    <source>
        <dbReference type="EMBL" id="TPD59531.1"/>
    </source>
</evidence>
<name>A0A501PHN1_9PROT</name>
<reference evidence="2" key="1">
    <citation type="submission" date="2019-06" db="EMBL/GenBank/DDBJ databases">
        <title>The complete genome of Emcibacter congregatus ZYLT.</title>
        <authorList>
            <person name="Zhao Z."/>
        </authorList>
    </citation>
    <scope>NUCLEOTIDE SEQUENCE [LARGE SCALE GENOMIC DNA]</scope>
    <source>
        <strain evidence="2">MCCC 1A06723</strain>
    </source>
</reference>
<dbReference type="AlphaFoldDB" id="A0A501PHN1"/>
<keyword evidence="2" id="KW-1185">Reference proteome</keyword>